<dbReference type="AlphaFoldDB" id="A0A4Q9NTK1"/>
<name>A0A4Q9NTK1_9APHY</name>
<evidence type="ECO:0000256" key="2">
    <source>
        <dbReference type="SAM" id="Phobius"/>
    </source>
</evidence>
<feature type="compositionally biased region" description="Polar residues" evidence="1">
    <location>
        <begin position="292"/>
        <end position="316"/>
    </location>
</feature>
<dbReference type="Gene3D" id="2.60.120.260">
    <property type="entry name" value="Galactose-binding domain-like"/>
    <property type="match status" value="1"/>
</dbReference>
<keyword evidence="4" id="KW-1185">Reference proteome</keyword>
<feature type="region of interest" description="Disordered" evidence="1">
    <location>
        <begin position="284"/>
        <end position="316"/>
    </location>
</feature>
<gene>
    <name evidence="3" type="ORF">BD310DRAFT_817161</name>
</gene>
<evidence type="ECO:0000313" key="3">
    <source>
        <dbReference type="EMBL" id="TBU59553.1"/>
    </source>
</evidence>
<evidence type="ECO:0000313" key="4">
    <source>
        <dbReference type="Proteomes" id="UP000292082"/>
    </source>
</evidence>
<dbReference type="EMBL" id="ML145113">
    <property type="protein sequence ID" value="TBU59553.1"/>
    <property type="molecule type" value="Genomic_DNA"/>
</dbReference>
<accession>A0A4Q9NTK1</accession>
<evidence type="ECO:0000256" key="1">
    <source>
        <dbReference type="SAM" id="MobiDB-lite"/>
    </source>
</evidence>
<feature type="compositionally biased region" description="Low complexity" evidence="1">
    <location>
        <begin position="223"/>
        <end position="245"/>
    </location>
</feature>
<keyword evidence="2" id="KW-1133">Transmembrane helix</keyword>
<feature type="region of interest" description="Disordered" evidence="1">
    <location>
        <begin position="214"/>
        <end position="245"/>
    </location>
</feature>
<organism evidence="3 4">
    <name type="scientific">Dichomitus squalens</name>
    <dbReference type="NCBI Taxonomy" id="114155"/>
    <lineage>
        <taxon>Eukaryota</taxon>
        <taxon>Fungi</taxon>
        <taxon>Dikarya</taxon>
        <taxon>Basidiomycota</taxon>
        <taxon>Agaricomycotina</taxon>
        <taxon>Agaricomycetes</taxon>
        <taxon>Polyporales</taxon>
        <taxon>Polyporaceae</taxon>
        <taxon>Dichomitus</taxon>
    </lineage>
</organism>
<protein>
    <submittedName>
        <fullName evidence="3">Uncharacterized protein</fullName>
    </submittedName>
</protein>
<feature type="transmembrane region" description="Helical" evidence="2">
    <location>
        <begin position="250"/>
        <end position="275"/>
    </location>
</feature>
<reference evidence="3 4" key="1">
    <citation type="submission" date="2019-01" db="EMBL/GenBank/DDBJ databases">
        <title>Draft genome sequences of three monokaryotic isolates of the white-rot basidiomycete fungus Dichomitus squalens.</title>
        <authorList>
            <consortium name="DOE Joint Genome Institute"/>
            <person name="Lopez S.C."/>
            <person name="Andreopoulos B."/>
            <person name="Pangilinan J."/>
            <person name="Lipzen A."/>
            <person name="Riley R."/>
            <person name="Ahrendt S."/>
            <person name="Ng V."/>
            <person name="Barry K."/>
            <person name="Daum C."/>
            <person name="Grigoriev I.V."/>
            <person name="Hilden K.S."/>
            <person name="Makela M.R."/>
            <person name="de Vries R.P."/>
        </authorList>
    </citation>
    <scope>NUCLEOTIDE SEQUENCE [LARGE SCALE GENOMIC DNA]</scope>
    <source>
        <strain evidence="3 4">CBS 464.89</strain>
    </source>
</reference>
<sequence>MAGVGTRMWGLTARRTSVIPNLKGSLLTVIISSFVGLSLVTATSVNITVDDTLGNATYGVWPAYLPADDVNWHAGTPTEECDICKIKPSELDLNQILDQTWHHGTYFQGSPIQVQVTFTGTAVYVFNVVPNTLPGTDTLMNISFAIDGETVGDFFHQPNSSSVILYDQLVYSNATLPNTSHTLVMSASGDEESLIFFDYLLYTADIDSTGSSLLPFPTPTSPPGLTSSLTPSPISSTGSSTSPPSSHVPIAAIVGGVVGGVVGLLVIGALASFSLCRRSRGRARRPSESVRIATSTENASHSHPASLTHNITVAGE</sequence>
<keyword evidence="2" id="KW-0472">Membrane</keyword>
<dbReference type="Proteomes" id="UP000292082">
    <property type="component" value="Unassembled WGS sequence"/>
</dbReference>
<proteinExistence type="predicted"/>
<keyword evidence="2" id="KW-0812">Transmembrane</keyword>